<gene>
    <name evidence="7" type="ORF">CJD38_07275</name>
</gene>
<organism evidence="7 8">
    <name type="scientific">Stenotrophobium rhamnosiphilum</name>
    <dbReference type="NCBI Taxonomy" id="2029166"/>
    <lineage>
        <taxon>Bacteria</taxon>
        <taxon>Pseudomonadati</taxon>
        <taxon>Pseudomonadota</taxon>
        <taxon>Gammaproteobacteria</taxon>
        <taxon>Nevskiales</taxon>
        <taxon>Nevskiaceae</taxon>
        <taxon>Stenotrophobium</taxon>
    </lineage>
</organism>
<dbReference type="InterPro" id="IPR002641">
    <property type="entry name" value="PNPLA_dom"/>
</dbReference>
<accession>A0A2T5MIP5</accession>
<dbReference type="Pfam" id="PF01734">
    <property type="entry name" value="Patatin"/>
    <property type="match status" value="1"/>
</dbReference>
<keyword evidence="3 4" id="KW-0443">Lipid metabolism</keyword>
<dbReference type="PANTHER" id="PTHR14226">
    <property type="entry name" value="NEUROPATHY TARGET ESTERASE/SWISS CHEESE D.MELANOGASTER"/>
    <property type="match status" value="1"/>
</dbReference>
<comment type="caution">
    <text evidence="7">The sequence shown here is derived from an EMBL/GenBank/DDBJ whole genome shotgun (WGS) entry which is preliminary data.</text>
</comment>
<dbReference type="PROSITE" id="PS51635">
    <property type="entry name" value="PNPLA"/>
    <property type="match status" value="1"/>
</dbReference>
<dbReference type="AlphaFoldDB" id="A0A2T5MIP5"/>
<dbReference type="InterPro" id="IPR050301">
    <property type="entry name" value="NTE"/>
</dbReference>
<keyword evidence="2 4" id="KW-0442">Lipid degradation</keyword>
<evidence type="ECO:0000313" key="7">
    <source>
        <dbReference type="EMBL" id="PTU32441.1"/>
    </source>
</evidence>
<dbReference type="Gene3D" id="3.40.1090.10">
    <property type="entry name" value="Cytosolic phospholipase A2 catalytic domain"/>
    <property type="match status" value="1"/>
</dbReference>
<dbReference type="SUPFAM" id="SSF52151">
    <property type="entry name" value="FabD/lysophospholipase-like"/>
    <property type="match status" value="1"/>
</dbReference>
<evidence type="ECO:0000256" key="5">
    <source>
        <dbReference type="SAM" id="SignalP"/>
    </source>
</evidence>
<comment type="caution">
    <text evidence="4">Lacks conserved residue(s) required for the propagation of feature annotation.</text>
</comment>
<evidence type="ECO:0000256" key="3">
    <source>
        <dbReference type="ARBA" id="ARBA00023098"/>
    </source>
</evidence>
<name>A0A2T5MIP5_9GAMM</name>
<evidence type="ECO:0000256" key="2">
    <source>
        <dbReference type="ARBA" id="ARBA00022963"/>
    </source>
</evidence>
<feature type="chain" id="PRO_5015512814" evidence="5">
    <location>
        <begin position="20"/>
        <end position="306"/>
    </location>
</feature>
<feature type="signal peptide" evidence="5">
    <location>
        <begin position="1"/>
        <end position="19"/>
    </location>
</feature>
<dbReference type="GO" id="GO:0016042">
    <property type="term" value="P:lipid catabolic process"/>
    <property type="evidence" value="ECO:0007669"/>
    <property type="project" value="UniProtKB-UniRule"/>
</dbReference>
<feature type="short sequence motif" description="DGA/G" evidence="4">
    <location>
        <begin position="191"/>
        <end position="193"/>
    </location>
</feature>
<dbReference type="RefSeq" id="WP_107939637.1">
    <property type="nucleotide sequence ID" value="NZ_QANS01000002.1"/>
</dbReference>
<dbReference type="PANTHER" id="PTHR14226:SF76">
    <property type="entry name" value="NTE FAMILY PROTEIN RSSA"/>
    <property type="match status" value="1"/>
</dbReference>
<dbReference type="OrthoDB" id="5290098at2"/>
<keyword evidence="1 4" id="KW-0378">Hydrolase</keyword>
<feature type="short sequence motif" description="GXSXG" evidence="4">
    <location>
        <begin position="77"/>
        <end position="81"/>
    </location>
</feature>
<proteinExistence type="predicted"/>
<keyword evidence="8" id="KW-1185">Reference proteome</keyword>
<dbReference type="PROSITE" id="PS51257">
    <property type="entry name" value="PROKAR_LIPOPROTEIN"/>
    <property type="match status" value="1"/>
</dbReference>
<sequence length="306" mass="32167">MTRQFRTLVSLTLATFLLAACVTAPVVPVTQIPPTSIPPKPPKIALVLGGGAIRGFSHIGVIKVLQAEGIVPDMVVGTSAGSVAGALYAAGLSGYDMQTIAFDIDKATVMDWSIFSKGMLKGEALQDFVNKAVGNKSIENLKIPFACVATRLDTGDAVLFQRGNVGTAVRASSSVPGVFQPVVIAGVEYVDGGLVSPVPIRYAKQMGADFIIAVDVSSPPSAAPTTGKVDVLMRTFDIMGKSIRAWESPMADILVRPDLTKVSSTDIEAKHQAILEGERSMQAALPLLREKLKQRMQPIGAVVAAP</sequence>
<evidence type="ECO:0000313" key="8">
    <source>
        <dbReference type="Proteomes" id="UP000244248"/>
    </source>
</evidence>
<evidence type="ECO:0000256" key="1">
    <source>
        <dbReference type="ARBA" id="ARBA00022801"/>
    </source>
</evidence>
<feature type="domain" description="PNPLA" evidence="6">
    <location>
        <begin position="46"/>
        <end position="204"/>
    </location>
</feature>
<evidence type="ECO:0000259" key="6">
    <source>
        <dbReference type="PROSITE" id="PS51635"/>
    </source>
</evidence>
<dbReference type="InterPro" id="IPR016035">
    <property type="entry name" value="Acyl_Trfase/lysoPLipase"/>
</dbReference>
<dbReference type="CDD" id="cd07205">
    <property type="entry name" value="Pat_PNPLA6_PNPLA7_NTE1_like"/>
    <property type="match status" value="1"/>
</dbReference>
<feature type="active site" description="Proton acceptor" evidence="4">
    <location>
        <position position="191"/>
    </location>
</feature>
<dbReference type="EMBL" id="QANS01000002">
    <property type="protein sequence ID" value="PTU32441.1"/>
    <property type="molecule type" value="Genomic_DNA"/>
</dbReference>
<keyword evidence="5" id="KW-0732">Signal</keyword>
<dbReference type="Proteomes" id="UP000244248">
    <property type="component" value="Unassembled WGS sequence"/>
</dbReference>
<reference evidence="7 8" key="1">
    <citation type="submission" date="2018-04" db="EMBL/GenBank/DDBJ databases">
        <title>Novel species isolated from glacier.</title>
        <authorList>
            <person name="Liu Q."/>
            <person name="Xin Y.-H."/>
        </authorList>
    </citation>
    <scope>NUCLEOTIDE SEQUENCE [LARGE SCALE GENOMIC DNA]</scope>
    <source>
        <strain evidence="7 8">GT1R17</strain>
    </source>
</reference>
<evidence type="ECO:0000256" key="4">
    <source>
        <dbReference type="PROSITE-ProRule" id="PRU01161"/>
    </source>
</evidence>
<dbReference type="GO" id="GO:0016787">
    <property type="term" value="F:hydrolase activity"/>
    <property type="evidence" value="ECO:0007669"/>
    <property type="project" value="UniProtKB-UniRule"/>
</dbReference>
<protein>
    <submittedName>
        <fullName evidence="7">Esterase</fullName>
    </submittedName>
</protein>
<feature type="active site" description="Nucleophile" evidence="4">
    <location>
        <position position="79"/>
    </location>
</feature>